<accession>A0A0A0BFY5</accession>
<proteinExistence type="predicted"/>
<dbReference type="STRING" id="392484.LP43_1816"/>
<dbReference type="RefSeq" id="WP_281085199.1">
    <property type="nucleotide sequence ID" value="NZ_JRQD01000004.1"/>
</dbReference>
<organism evidence="2 3">
    <name type="scientific">Methylophaga thiooxydans</name>
    <dbReference type="NCBI Taxonomy" id="392484"/>
    <lineage>
        <taxon>Bacteria</taxon>
        <taxon>Pseudomonadati</taxon>
        <taxon>Pseudomonadota</taxon>
        <taxon>Gammaproteobacteria</taxon>
        <taxon>Thiotrichales</taxon>
        <taxon>Piscirickettsiaceae</taxon>
        <taxon>Methylophaga</taxon>
    </lineage>
</organism>
<gene>
    <name evidence="2" type="ORF">LP43_1816</name>
</gene>
<dbReference type="Proteomes" id="UP000029999">
    <property type="component" value="Unassembled WGS sequence"/>
</dbReference>
<protein>
    <submittedName>
        <fullName evidence="2">Uncharacterized protein</fullName>
    </submittedName>
</protein>
<dbReference type="EMBL" id="JRQD01000004">
    <property type="protein sequence ID" value="KGM06592.1"/>
    <property type="molecule type" value="Genomic_DNA"/>
</dbReference>
<comment type="caution">
    <text evidence="2">The sequence shown here is derived from an EMBL/GenBank/DDBJ whole genome shotgun (WGS) entry which is preliminary data.</text>
</comment>
<reference evidence="2 3" key="1">
    <citation type="submission" date="2014-09" db="EMBL/GenBank/DDBJ databases">
        <authorList>
            <person name="Grob C."/>
            <person name="Taubert M."/>
            <person name="Howat A.M."/>
            <person name="Burns O.J."/>
            <person name="Dixon J.L."/>
            <person name="Chen Y."/>
            <person name="Murrell J.C."/>
        </authorList>
    </citation>
    <scope>NUCLEOTIDE SEQUENCE [LARGE SCALE GENOMIC DNA]</scope>
    <source>
        <strain evidence="2">L4</strain>
    </source>
</reference>
<evidence type="ECO:0000313" key="3">
    <source>
        <dbReference type="Proteomes" id="UP000029999"/>
    </source>
</evidence>
<sequence length="643" mass="72729">MRLKLAGLNGVDKNSLNSMLRLSADLLTQEWIIVDGGHADLVIYAFDTDVGQQAWRDRKPGLTALLTNTGNVSEPVDIVLRKPLRKSNFSEALNLVEEKIRFQREPAKNQSNTTSTKETAQKSGWTGKLLETIKLRKKPASHLPSLELAKGKGSAKQTDTIKDPTLLQAWVNQLPRNANQRAGTLLINLQPLCQINLKPMVMLSLLEIYRKAITDLLFTRDISAVKRDLYDTTENLRAIRVINELITKLAVAYQQIIAYYYQRGETPNNNTTMLLCINRTTEMLALQILHAYHYYRAAPSGAWQQLHQFYLYQEAAGTLHETVALKEFYQSRSFFDLYAQIMLTGLADPYSLARFDVFRLFGLMAQFTDKVELSLLSYKQIKTTSNFLLTGHFCIDCNDDDLPQPMIKTPIEIRASDKTRMLNTQPALLAVENTFKDAKSNSHVSLDTELRLLKKIIPQLNTTHERRFHRLNTGKHRNVDIAHGINAIQQSLKQKLTHALTWKLDNQSSGGLMAKRQTEGCYHLNIGDLVGIFESDFQVKLATIKWLQIDIDADTYIGMELIDGKPIPILCTPDGEAEQHPAMILPANDSQTASTMITEKGLYSPKRKIRVKGDGEPYVIITNGMIDSTLDYEQFNFTTKPIS</sequence>
<evidence type="ECO:0000313" key="2">
    <source>
        <dbReference type="EMBL" id="KGM06592.1"/>
    </source>
</evidence>
<feature type="region of interest" description="Disordered" evidence="1">
    <location>
        <begin position="104"/>
        <end position="123"/>
    </location>
</feature>
<evidence type="ECO:0000256" key="1">
    <source>
        <dbReference type="SAM" id="MobiDB-lite"/>
    </source>
</evidence>
<feature type="compositionally biased region" description="Polar residues" evidence="1">
    <location>
        <begin position="108"/>
        <end position="123"/>
    </location>
</feature>
<dbReference type="AlphaFoldDB" id="A0A0A0BFY5"/>
<name>A0A0A0BFY5_9GAMM</name>